<reference evidence="2" key="2">
    <citation type="submission" date="2020-05" db="UniProtKB">
        <authorList>
            <consortium name="EnsemblMetazoa"/>
        </authorList>
    </citation>
    <scope>IDENTIFICATION</scope>
    <source>
        <strain evidence="2">IAEA</strain>
    </source>
</reference>
<keyword evidence="1" id="KW-1133">Transmembrane helix</keyword>
<keyword evidence="1" id="KW-0472">Membrane</keyword>
<reference evidence="3" key="1">
    <citation type="submission" date="2014-03" db="EMBL/GenBank/DDBJ databases">
        <authorList>
            <person name="Aksoy S."/>
            <person name="Warren W."/>
            <person name="Wilson R.K."/>
        </authorList>
    </citation>
    <scope>NUCLEOTIDE SEQUENCE [LARGE SCALE GENOMIC DNA]</scope>
    <source>
        <strain evidence="3">IAEA</strain>
    </source>
</reference>
<dbReference type="Proteomes" id="UP000092445">
    <property type="component" value="Unassembled WGS sequence"/>
</dbReference>
<name>A0A1A9ZH05_GLOPL</name>
<protein>
    <submittedName>
        <fullName evidence="2">Uncharacterized protein</fullName>
    </submittedName>
</protein>
<accession>A0A1A9ZH05</accession>
<sequence length="174" mass="19583">MYLIFLIKAFLIVLIYLSLVGCFSVLDIEHATILKYMHKFEGITGKSRFLVNCLNDAMEGYREVQISHPPHQFPKKSSDNVYLIDGRMTRFSIIDALCGGKYTLNEGEMAFVVNDTAALKSGRCEVVILSIATSKQSKVQLRCHRKGKSYSFICSKEIANRKTEGAFALMKINA</sequence>
<feature type="transmembrane region" description="Helical" evidence="1">
    <location>
        <begin position="6"/>
        <end position="28"/>
    </location>
</feature>
<dbReference type="EnsemblMetazoa" id="GPAI014433-RA">
    <property type="protein sequence ID" value="GPAI014433-PA"/>
    <property type="gene ID" value="GPAI014433"/>
</dbReference>
<organism evidence="2 3">
    <name type="scientific">Glossina pallidipes</name>
    <name type="common">Tsetse fly</name>
    <dbReference type="NCBI Taxonomy" id="7398"/>
    <lineage>
        <taxon>Eukaryota</taxon>
        <taxon>Metazoa</taxon>
        <taxon>Ecdysozoa</taxon>
        <taxon>Arthropoda</taxon>
        <taxon>Hexapoda</taxon>
        <taxon>Insecta</taxon>
        <taxon>Pterygota</taxon>
        <taxon>Neoptera</taxon>
        <taxon>Endopterygota</taxon>
        <taxon>Diptera</taxon>
        <taxon>Brachycera</taxon>
        <taxon>Muscomorpha</taxon>
        <taxon>Hippoboscoidea</taxon>
        <taxon>Glossinidae</taxon>
        <taxon>Glossina</taxon>
    </lineage>
</organism>
<keyword evidence="1" id="KW-0812">Transmembrane</keyword>
<evidence type="ECO:0000313" key="2">
    <source>
        <dbReference type="EnsemblMetazoa" id="GPAI014433-PA"/>
    </source>
</evidence>
<evidence type="ECO:0000313" key="3">
    <source>
        <dbReference type="Proteomes" id="UP000092445"/>
    </source>
</evidence>
<proteinExistence type="predicted"/>
<dbReference type="AlphaFoldDB" id="A0A1A9ZH05"/>
<dbReference type="VEuPathDB" id="VectorBase:GPAI014433"/>
<evidence type="ECO:0000256" key="1">
    <source>
        <dbReference type="SAM" id="Phobius"/>
    </source>
</evidence>
<keyword evidence="3" id="KW-1185">Reference proteome</keyword>